<evidence type="ECO:0000313" key="9">
    <source>
        <dbReference type="Proteomes" id="UP001205311"/>
    </source>
</evidence>
<dbReference type="Proteomes" id="UP001205311">
    <property type="component" value="Unassembled WGS sequence"/>
</dbReference>
<dbReference type="PANTHER" id="PTHR31438:SF1">
    <property type="entry name" value="LYSINE N-ACYLTRANSFERASE C17G9.06C-RELATED"/>
    <property type="match status" value="1"/>
</dbReference>
<evidence type="ECO:0000256" key="2">
    <source>
        <dbReference type="ARBA" id="ARBA00005102"/>
    </source>
</evidence>
<evidence type="ECO:0000256" key="6">
    <source>
        <dbReference type="SAM" id="MobiDB-lite"/>
    </source>
</evidence>
<evidence type="ECO:0000256" key="3">
    <source>
        <dbReference type="ARBA" id="ARBA00020586"/>
    </source>
</evidence>
<dbReference type="InterPro" id="IPR000182">
    <property type="entry name" value="GNAT_dom"/>
</dbReference>
<proteinExistence type="predicted"/>
<accession>A0ABT1HSB7</accession>
<comment type="pathway">
    <text evidence="2">Siderophore biosynthesis; mycobactin biosynthesis.</text>
</comment>
<feature type="domain" description="N-acetyltransferase" evidence="7">
    <location>
        <begin position="73"/>
        <end position="228"/>
    </location>
</feature>
<dbReference type="PANTHER" id="PTHR31438">
    <property type="entry name" value="LYSINE N-ACYLTRANSFERASE C17G9.06C-RELATED"/>
    <property type="match status" value="1"/>
</dbReference>
<evidence type="ECO:0000313" key="8">
    <source>
        <dbReference type="EMBL" id="MCP2258414.1"/>
    </source>
</evidence>
<gene>
    <name evidence="8" type="ORF">LX15_002108</name>
</gene>
<organism evidence="8 9">
    <name type="scientific">Streptoalloteichus tenebrarius (strain ATCC 17920 / DSM 40477 / JCM 4838 / CBS 697.72 / NBRC 16177 / NCIMB 11028 / NRRL B-12390 / A12253. 1 / ISP 5477)</name>
    <name type="common">Streptomyces tenebrarius</name>
    <dbReference type="NCBI Taxonomy" id="1933"/>
    <lineage>
        <taxon>Bacteria</taxon>
        <taxon>Bacillati</taxon>
        <taxon>Actinomycetota</taxon>
        <taxon>Actinomycetes</taxon>
        <taxon>Pseudonocardiales</taxon>
        <taxon>Pseudonocardiaceae</taxon>
        <taxon>Streptoalloteichus</taxon>
    </lineage>
</organism>
<name>A0ABT1HSB7_STRSD</name>
<evidence type="ECO:0000256" key="4">
    <source>
        <dbReference type="ARBA" id="ARBA00023251"/>
    </source>
</evidence>
<dbReference type="SUPFAM" id="SSF55729">
    <property type="entry name" value="Acyl-CoA N-acyltransferases (Nat)"/>
    <property type="match status" value="1"/>
</dbReference>
<dbReference type="Pfam" id="PF13523">
    <property type="entry name" value="Acetyltransf_8"/>
    <property type="match status" value="1"/>
</dbReference>
<dbReference type="Gene3D" id="3.40.630.30">
    <property type="match status" value="1"/>
</dbReference>
<evidence type="ECO:0000256" key="1">
    <source>
        <dbReference type="ARBA" id="ARBA00003818"/>
    </source>
</evidence>
<sequence length="234" mass="25277">MTFSEPLSGSASRTASGTTLESTVESAVKSTVECTVESIVDMRRPARGPVPPAPPLPVLGPPWTVWPARPDGPDLELVHRWMRAPHVAAFWRQAWPRGRWAEELAAQRAGDHSLPCLVALDGEPVAYLEVYRVVRDRLAGHYPHHPHDIGVHVAVGELGRTGRGLGRALLRAVARGLLDADPACRRVVAEPDVGNGPSIRAFLAAGFVAGGVVRLPDKTAELLVHPRTEEDLPR</sequence>
<keyword evidence="4" id="KW-0046">Antibiotic resistance</keyword>
<dbReference type="PROSITE" id="PS51186">
    <property type="entry name" value="GNAT"/>
    <property type="match status" value="1"/>
</dbReference>
<reference evidence="8 9" key="1">
    <citation type="submission" date="2022-06" db="EMBL/GenBank/DDBJ databases">
        <title>Genomic Encyclopedia of Archaeal and Bacterial Type Strains, Phase II (KMG-II): from individual species to whole genera.</title>
        <authorList>
            <person name="Goeker M."/>
        </authorList>
    </citation>
    <scope>NUCLEOTIDE SEQUENCE [LARGE SCALE GENOMIC DNA]</scope>
    <source>
        <strain evidence="8 9">DSM 40477</strain>
    </source>
</reference>
<dbReference type="InterPro" id="IPR016181">
    <property type="entry name" value="Acyl_CoA_acyltransferase"/>
</dbReference>
<keyword evidence="9" id="KW-1185">Reference proteome</keyword>
<dbReference type="SMART" id="SM01006">
    <property type="entry name" value="AlcB"/>
    <property type="match status" value="1"/>
</dbReference>
<comment type="function">
    <text evidence="1">Acyltransferase required for the direct transfer of medium- to long-chain fatty acyl moieties from a carrier protein (MbtL) on to the epsilon-amino group of lysine residue in the mycobactin core.</text>
</comment>
<protein>
    <recommendedName>
        <fullName evidence="3">Lysine N-acyltransferase MbtK</fullName>
    </recommendedName>
    <alternativeName>
        <fullName evidence="5">Mycobactin synthase protein K</fullName>
    </alternativeName>
</protein>
<feature type="compositionally biased region" description="Low complexity" evidence="6">
    <location>
        <begin position="8"/>
        <end position="19"/>
    </location>
</feature>
<comment type="caution">
    <text evidence="8">The sequence shown here is derived from an EMBL/GenBank/DDBJ whole genome shotgun (WGS) entry which is preliminary data.</text>
</comment>
<dbReference type="InterPro" id="IPR019432">
    <property type="entry name" value="Acyltransferase_MbtK/IucB-like"/>
</dbReference>
<evidence type="ECO:0000259" key="7">
    <source>
        <dbReference type="PROSITE" id="PS51186"/>
    </source>
</evidence>
<dbReference type="EMBL" id="JAMTCP010000008">
    <property type="protein sequence ID" value="MCP2258414.1"/>
    <property type="molecule type" value="Genomic_DNA"/>
</dbReference>
<evidence type="ECO:0000256" key="5">
    <source>
        <dbReference type="ARBA" id="ARBA00031122"/>
    </source>
</evidence>
<feature type="region of interest" description="Disordered" evidence="6">
    <location>
        <begin position="1"/>
        <end position="27"/>
    </location>
</feature>